<gene>
    <name evidence="1" type="ORF">B857_00650</name>
</gene>
<keyword evidence="2" id="KW-1185">Reference proteome</keyword>
<dbReference type="Proteomes" id="UP000004738">
    <property type="component" value="Unassembled WGS sequence"/>
</dbReference>
<comment type="caution">
    <text evidence="1">The sequence shown here is derived from an EMBL/GenBank/DDBJ whole genome shotgun (WGS) entry which is preliminary data.</text>
</comment>
<dbReference type="PATRIC" id="fig|1224748.3.peg.649"/>
<proteinExistence type="predicted"/>
<dbReference type="EMBL" id="AMCK01000002">
    <property type="protein sequence ID" value="EKB46440.1"/>
    <property type="molecule type" value="Genomic_DNA"/>
</dbReference>
<dbReference type="PROSITE" id="PS51257">
    <property type="entry name" value="PROKAR_LIPOPROTEIN"/>
    <property type="match status" value="1"/>
</dbReference>
<dbReference type="RefSeq" id="WP_008403933.1">
    <property type="nucleotide sequence ID" value="NZ_AMCK01000002.1"/>
</dbReference>
<accession>K1KQK1</accession>
<evidence type="ECO:0000313" key="2">
    <source>
        <dbReference type="Proteomes" id="UP000004738"/>
    </source>
</evidence>
<sequence length="174" mass="20445">MNFYKLFLTVFVVLFISGCSKTISLESADTVNVGTVGTVKQFNFENVMYESINVKDLLKEEDLKTRFSFIMIDDDYFNSVSDIQYIERFETLQMPIVFVDSTKGHIPFMRESNQKVYKKKIYSEYNDHPNKATIMLRYTQPGLADGNFIWYEQHEDTLSKKNFEILVKEIYGEN</sequence>
<name>K1KQK1_9BACL</name>
<dbReference type="AlphaFoldDB" id="K1KQK1"/>
<reference evidence="1 2" key="1">
    <citation type="journal article" date="2012" name="J. Bacteriol.">
        <title>Draft Genome Sequence of Bacillus isronensis Strain B3W22, Isolated from the Upper Atmosphere.</title>
        <authorList>
            <person name="Shivaji S."/>
            <person name="Ara S."/>
            <person name="Singh S.K."/>
            <person name="Bandi S."/>
            <person name="Singh A."/>
            <person name="Pinnaka A.K."/>
        </authorList>
    </citation>
    <scope>NUCLEOTIDE SEQUENCE [LARGE SCALE GENOMIC DNA]</scope>
    <source>
        <strain evidence="1 2">B3W22</strain>
    </source>
</reference>
<organism evidence="1 2">
    <name type="scientific">Solibacillus isronensis B3W22</name>
    <dbReference type="NCBI Taxonomy" id="1224748"/>
    <lineage>
        <taxon>Bacteria</taxon>
        <taxon>Bacillati</taxon>
        <taxon>Bacillota</taxon>
        <taxon>Bacilli</taxon>
        <taxon>Bacillales</taxon>
        <taxon>Caryophanaceae</taxon>
        <taxon>Solibacillus</taxon>
    </lineage>
</organism>
<protein>
    <recommendedName>
        <fullName evidence="3">Lipoprotein</fullName>
    </recommendedName>
</protein>
<evidence type="ECO:0008006" key="3">
    <source>
        <dbReference type="Google" id="ProtNLM"/>
    </source>
</evidence>
<evidence type="ECO:0000313" key="1">
    <source>
        <dbReference type="EMBL" id="EKB46440.1"/>
    </source>
</evidence>